<name>A0A395IT33_9HELO</name>
<dbReference type="OrthoDB" id="3542101at2759"/>
<feature type="region of interest" description="Disordered" evidence="1">
    <location>
        <begin position="326"/>
        <end position="401"/>
    </location>
</feature>
<dbReference type="AlphaFoldDB" id="A0A395IT33"/>
<dbReference type="EMBL" id="QKRW01000031">
    <property type="protein sequence ID" value="RAL61499.1"/>
    <property type="molecule type" value="Genomic_DNA"/>
</dbReference>
<accession>A0A395IT33</accession>
<feature type="region of interest" description="Disordered" evidence="1">
    <location>
        <begin position="1"/>
        <end position="81"/>
    </location>
</feature>
<feature type="compositionally biased region" description="Polar residues" evidence="1">
    <location>
        <begin position="1"/>
        <end position="18"/>
    </location>
</feature>
<evidence type="ECO:0000313" key="2">
    <source>
        <dbReference type="EMBL" id="RAL61499.1"/>
    </source>
</evidence>
<gene>
    <name evidence="2" type="ORF">DID88_009428</name>
</gene>
<comment type="caution">
    <text evidence="2">The sequence shown here is derived from an EMBL/GenBank/DDBJ whole genome shotgun (WGS) entry which is preliminary data.</text>
</comment>
<feature type="compositionally biased region" description="Polar residues" evidence="1">
    <location>
        <begin position="329"/>
        <end position="341"/>
    </location>
</feature>
<feature type="compositionally biased region" description="Low complexity" evidence="1">
    <location>
        <begin position="50"/>
        <end position="59"/>
    </location>
</feature>
<reference evidence="2 3" key="1">
    <citation type="submission" date="2018-06" db="EMBL/GenBank/DDBJ databases">
        <title>Genome Sequence of the Brown Rot Fungal Pathogen Monilinia fructigena.</title>
        <authorList>
            <person name="Landi L."/>
            <person name="De Miccolis Angelini R.M."/>
            <person name="Pollastro S."/>
            <person name="Abate D."/>
            <person name="Faretra F."/>
            <person name="Romanazzi G."/>
        </authorList>
    </citation>
    <scope>NUCLEOTIDE SEQUENCE [LARGE SCALE GENOMIC DNA]</scope>
    <source>
        <strain evidence="2 3">Mfrg269</strain>
    </source>
</reference>
<evidence type="ECO:0000256" key="1">
    <source>
        <dbReference type="SAM" id="MobiDB-lite"/>
    </source>
</evidence>
<sequence length="496" mass="52971">MVSPSLASASNSGQSTHFHLTVPEATDRRVSPTTVQDNGSPLPRNRRARSSVSNAEASSTPLTETDILTEAPQAEDEGVTRDGNQDIVDSLDGQIQGHSAGQEDVTDGAIDSNLHSLANGDSIVRSESQATLREWRECRWHHRRSISQEMPMYDKVSARTYIKGSTGKVEQPRTGRTQATSSHGGEETLAGGALHQANGLECGPRQVGPTQEVRTMASVKSAGKGLKKRLSTIIRTRRASQVVTPATSSAVVENGNPTAVLDTAPELAPFAEELDVGEEFALVYSQMNNSSEDVASPGQLVDSAELVPTPEAETAVVLRLAAATPLPSVPTNGTEESSLAEYSNHLPSLPQGSANVEDESENIQPADVEVAAGDGASDPPPNENGNSGHADEQAPPAPVYSQLPSETHQEVFNRMQAALNLLLDAVHHETNPTVQTILYQMAEDLTNRIGTINDNSRAILYLQQAENNMVLAATLQQEHIERTLRDMGIQLNAGNN</sequence>
<evidence type="ECO:0000313" key="3">
    <source>
        <dbReference type="Proteomes" id="UP000249056"/>
    </source>
</evidence>
<organism evidence="2 3">
    <name type="scientific">Monilinia fructigena</name>
    <dbReference type="NCBI Taxonomy" id="38457"/>
    <lineage>
        <taxon>Eukaryota</taxon>
        <taxon>Fungi</taxon>
        <taxon>Dikarya</taxon>
        <taxon>Ascomycota</taxon>
        <taxon>Pezizomycotina</taxon>
        <taxon>Leotiomycetes</taxon>
        <taxon>Helotiales</taxon>
        <taxon>Sclerotiniaceae</taxon>
        <taxon>Monilinia</taxon>
    </lineage>
</organism>
<keyword evidence="3" id="KW-1185">Reference proteome</keyword>
<dbReference type="Proteomes" id="UP000249056">
    <property type="component" value="Unassembled WGS sequence"/>
</dbReference>
<feature type="region of interest" description="Disordered" evidence="1">
    <location>
        <begin position="164"/>
        <end position="187"/>
    </location>
</feature>
<feature type="compositionally biased region" description="Polar residues" evidence="1">
    <location>
        <begin position="174"/>
        <end position="183"/>
    </location>
</feature>
<protein>
    <submittedName>
        <fullName evidence="2">Uncharacterized protein</fullName>
    </submittedName>
</protein>
<proteinExistence type="predicted"/>